<keyword evidence="4" id="KW-0288">FMN</keyword>
<dbReference type="EMBL" id="FOAB01000003">
    <property type="protein sequence ID" value="SEL16279.1"/>
    <property type="molecule type" value="Genomic_DNA"/>
</dbReference>
<dbReference type="Pfam" id="PF00881">
    <property type="entry name" value="Nitroreductase"/>
    <property type="match status" value="1"/>
</dbReference>
<evidence type="ECO:0000313" key="10">
    <source>
        <dbReference type="Proteomes" id="UP000198521"/>
    </source>
</evidence>
<dbReference type="Gene3D" id="3.40.109.10">
    <property type="entry name" value="NADH Oxidase"/>
    <property type="match status" value="1"/>
</dbReference>
<dbReference type="InterPro" id="IPR000415">
    <property type="entry name" value="Nitroreductase-like"/>
</dbReference>
<evidence type="ECO:0000256" key="5">
    <source>
        <dbReference type="ARBA" id="ARBA00022857"/>
    </source>
</evidence>
<dbReference type="InterPro" id="IPR026021">
    <property type="entry name" value="YdjA-like"/>
</dbReference>
<feature type="domain" description="Nitroreductase" evidence="8">
    <location>
        <begin position="10"/>
        <end position="168"/>
    </location>
</feature>
<keyword evidence="6" id="KW-0560">Oxidoreductase</keyword>
<accession>A0A1H7MYZ4</accession>
<evidence type="ECO:0000256" key="3">
    <source>
        <dbReference type="ARBA" id="ARBA00022630"/>
    </source>
</evidence>
<evidence type="ECO:0000313" key="9">
    <source>
        <dbReference type="EMBL" id="SEL16279.1"/>
    </source>
</evidence>
<keyword evidence="10" id="KW-1185">Reference proteome</keyword>
<comment type="similarity">
    <text evidence="2">Belongs to the nitroreductase family.</text>
</comment>
<organism evidence="9 10">
    <name type="scientific">Aquimarina amphilecti</name>
    <dbReference type="NCBI Taxonomy" id="1038014"/>
    <lineage>
        <taxon>Bacteria</taxon>
        <taxon>Pseudomonadati</taxon>
        <taxon>Bacteroidota</taxon>
        <taxon>Flavobacteriia</taxon>
        <taxon>Flavobacteriales</taxon>
        <taxon>Flavobacteriaceae</taxon>
        <taxon>Aquimarina</taxon>
    </lineage>
</organism>
<evidence type="ECO:0000256" key="7">
    <source>
        <dbReference type="ARBA" id="ARBA00023027"/>
    </source>
</evidence>
<dbReference type="PANTHER" id="PTHR43821">
    <property type="entry name" value="NAD(P)H NITROREDUCTASE YDJA-RELATED"/>
    <property type="match status" value="1"/>
</dbReference>
<keyword evidence="5" id="KW-0521">NADP</keyword>
<evidence type="ECO:0000259" key="8">
    <source>
        <dbReference type="Pfam" id="PF00881"/>
    </source>
</evidence>
<dbReference type="InterPro" id="IPR052530">
    <property type="entry name" value="NAD(P)H_nitroreductase"/>
</dbReference>
<dbReference type="GO" id="GO:0016491">
    <property type="term" value="F:oxidoreductase activity"/>
    <property type="evidence" value="ECO:0007669"/>
    <property type="project" value="UniProtKB-KW"/>
</dbReference>
<proteinExistence type="inferred from homology"/>
<dbReference type="OrthoDB" id="9804207at2"/>
<evidence type="ECO:0000256" key="1">
    <source>
        <dbReference type="ARBA" id="ARBA00001917"/>
    </source>
</evidence>
<evidence type="ECO:0000256" key="6">
    <source>
        <dbReference type="ARBA" id="ARBA00023002"/>
    </source>
</evidence>
<dbReference type="SUPFAM" id="SSF55469">
    <property type="entry name" value="FMN-dependent nitroreductase-like"/>
    <property type="match status" value="1"/>
</dbReference>
<dbReference type="RefSeq" id="WP_091407782.1">
    <property type="nucleotide sequence ID" value="NZ_FOAB01000003.1"/>
</dbReference>
<gene>
    <name evidence="9" type="ORF">SAMN04487910_1903</name>
</gene>
<dbReference type="CDD" id="cd02135">
    <property type="entry name" value="YdjA-like"/>
    <property type="match status" value="1"/>
</dbReference>
<keyword evidence="3" id="KW-0285">Flavoprotein</keyword>
<keyword evidence="7" id="KW-0520">NAD</keyword>
<sequence length="191" mass="22143">MNNEYLNQIIRERRSIFPSQYNDKPVTKEFIKILLENANWAPTHRLTEPWRFKVVQGEAKDRLGTFLSDTYTDITPDDKFSPFKAKKIKDKCNASSTIVAICMQRDLKERVPEWEEVAATAMAVQNMWLTCTVNKVGCYWSSPALIKFAGEFFEFEEGERCLGFLYLGNYDSEGDLTSKRNSIDEKVQWLG</sequence>
<reference evidence="9 10" key="1">
    <citation type="submission" date="2016-10" db="EMBL/GenBank/DDBJ databases">
        <authorList>
            <person name="de Groot N.N."/>
        </authorList>
    </citation>
    <scope>NUCLEOTIDE SEQUENCE [LARGE SCALE GENOMIC DNA]</scope>
    <source>
        <strain evidence="9 10">DSM 25232</strain>
    </source>
</reference>
<evidence type="ECO:0000256" key="4">
    <source>
        <dbReference type="ARBA" id="ARBA00022643"/>
    </source>
</evidence>
<dbReference type="PANTHER" id="PTHR43821:SF1">
    <property type="entry name" value="NAD(P)H NITROREDUCTASE YDJA-RELATED"/>
    <property type="match status" value="1"/>
</dbReference>
<dbReference type="AlphaFoldDB" id="A0A1H7MYZ4"/>
<dbReference type="Proteomes" id="UP000198521">
    <property type="component" value="Unassembled WGS sequence"/>
</dbReference>
<protein>
    <submittedName>
        <fullName evidence="9">Nitroreductase</fullName>
    </submittedName>
</protein>
<name>A0A1H7MYZ4_AQUAM</name>
<dbReference type="InterPro" id="IPR029479">
    <property type="entry name" value="Nitroreductase"/>
</dbReference>
<evidence type="ECO:0000256" key="2">
    <source>
        <dbReference type="ARBA" id="ARBA00007118"/>
    </source>
</evidence>
<comment type="cofactor">
    <cofactor evidence="1">
        <name>FMN</name>
        <dbReference type="ChEBI" id="CHEBI:58210"/>
    </cofactor>
</comment>
<dbReference type="STRING" id="1038014.SAMN04487910_1903"/>